<reference evidence="1 2" key="1">
    <citation type="journal article" date="2018" name="Sci. Rep.">
        <title>Characterisation of pathogen-specific regions and novel effector candidates in Fusarium oxysporum f. sp. cepae.</title>
        <authorList>
            <person name="Armitage A.D."/>
            <person name="Taylor A."/>
            <person name="Sobczyk M.K."/>
            <person name="Baxter L."/>
            <person name="Greenfield B.P."/>
            <person name="Bates H.J."/>
            <person name="Wilson F."/>
            <person name="Jackson A.C."/>
            <person name="Ott S."/>
            <person name="Harrison R.J."/>
            <person name="Clarkson J.P."/>
        </authorList>
    </citation>
    <scope>NUCLEOTIDE SEQUENCE [LARGE SCALE GENOMIC DNA]</scope>
    <source>
        <strain evidence="1 2">Fo_A28</strain>
    </source>
</reference>
<gene>
    <name evidence="1" type="ORF">BFJ68_g1242</name>
</gene>
<proteinExistence type="predicted"/>
<dbReference type="EMBL" id="MRCY01000004">
    <property type="protein sequence ID" value="RKL23036.1"/>
    <property type="molecule type" value="Genomic_DNA"/>
</dbReference>
<dbReference type="AlphaFoldDB" id="A0A420S186"/>
<comment type="caution">
    <text evidence="1">The sequence shown here is derived from an EMBL/GenBank/DDBJ whole genome shotgun (WGS) entry which is preliminary data.</text>
</comment>
<protein>
    <submittedName>
        <fullName evidence="1">Uncharacterized protein</fullName>
    </submittedName>
</protein>
<dbReference type="OrthoDB" id="10383746at2759"/>
<sequence>MGLYEEALGPSAITLRLGKGLFAAVVSKLLFGTRHAKGHISRGDSSYAKLFHGNSSAYIRG</sequence>
<evidence type="ECO:0000313" key="2">
    <source>
        <dbReference type="Proteomes" id="UP000285860"/>
    </source>
</evidence>
<name>A0A420S186_FUSOX</name>
<evidence type="ECO:0000313" key="1">
    <source>
        <dbReference type="EMBL" id="RKL23036.1"/>
    </source>
</evidence>
<accession>A0A420S186</accession>
<dbReference type="Proteomes" id="UP000285860">
    <property type="component" value="Unassembled WGS sequence"/>
</dbReference>
<organism evidence="1 2">
    <name type="scientific">Fusarium oxysporum</name>
    <name type="common">Fusarium vascular wilt</name>
    <dbReference type="NCBI Taxonomy" id="5507"/>
    <lineage>
        <taxon>Eukaryota</taxon>
        <taxon>Fungi</taxon>
        <taxon>Dikarya</taxon>
        <taxon>Ascomycota</taxon>
        <taxon>Pezizomycotina</taxon>
        <taxon>Sordariomycetes</taxon>
        <taxon>Hypocreomycetidae</taxon>
        <taxon>Hypocreales</taxon>
        <taxon>Nectriaceae</taxon>
        <taxon>Fusarium</taxon>
        <taxon>Fusarium oxysporum species complex</taxon>
    </lineage>
</organism>